<reference evidence="1" key="1">
    <citation type="submission" date="2014-09" db="EMBL/GenBank/DDBJ databases">
        <authorList>
            <person name="Magalhaes I.L.F."/>
            <person name="Oliveira U."/>
            <person name="Santos F.R."/>
            <person name="Vidigal T.H.D.A."/>
            <person name="Brescovit A.D."/>
            <person name="Santos A.J."/>
        </authorList>
    </citation>
    <scope>NUCLEOTIDE SEQUENCE</scope>
    <source>
        <tissue evidence="1">Shoot tissue taken approximately 20 cm above the soil surface</tissue>
    </source>
</reference>
<organism evidence="1">
    <name type="scientific">Arundo donax</name>
    <name type="common">Giant reed</name>
    <name type="synonym">Donax arundinaceus</name>
    <dbReference type="NCBI Taxonomy" id="35708"/>
    <lineage>
        <taxon>Eukaryota</taxon>
        <taxon>Viridiplantae</taxon>
        <taxon>Streptophyta</taxon>
        <taxon>Embryophyta</taxon>
        <taxon>Tracheophyta</taxon>
        <taxon>Spermatophyta</taxon>
        <taxon>Magnoliopsida</taxon>
        <taxon>Liliopsida</taxon>
        <taxon>Poales</taxon>
        <taxon>Poaceae</taxon>
        <taxon>PACMAD clade</taxon>
        <taxon>Arundinoideae</taxon>
        <taxon>Arundineae</taxon>
        <taxon>Arundo</taxon>
    </lineage>
</organism>
<dbReference type="EMBL" id="GBRH01259594">
    <property type="protein sequence ID" value="JAD38301.1"/>
    <property type="molecule type" value="Transcribed_RNA"/>
</dbReference>
<proteinExistence type="predicted"/>
<dbReference type="AlphaFoldDB" id="A0A0A8ZHK8"/>
<reference evidence="1" key="2">
    <citation type="journal article" date="2015" name="Data Brief">
        <title>Shoot transcriptome of the giant reed, Arundo donax.</title>
        <authorList>
            <person name="Barrero R.A."/>
            <person name="Guerrero F.D."/>
            <person name="Moolhuijzen P."/>
            <person name="Goolsby J.A."/>
            <person name="Tidwell J."/>
            <person name="Bellgard S.E."/>
            <person name="Bellgard M.I."/>
        </authorList>
    </citation>
    <scope>NUCLEOTIDE SEQUENCE</scope>
    <source>
        <tissue evidence="1">Shoot tissue taken approximately 20 cm above the soil surface</tissue>
    </source>
</reference>
<protein>
    <submittedName>
        <fullName evidence="1">Uncharacterized protein</fullName>
    </submittedName>
</protein>
<name>A0A0A8ZHK8_ARUDO</name>
<evidence type="ECO:0000313" key="1">
    <source>
        <dbReference type="EMBL" id="JAD38301.1"/>
    </source>
</evidence>
<sequence length="28" mass="3406">MRQPHHSLPVRHRPWLLLQSTVRCLMRG</sequence>
<accession>A0A0A8ZHK8</accession>